<gene>
    <name evidence="1" type="ORF">RSE6_09703</name>
</gene>
<accession>A0A1E1MIM7</accession>
<organism evidence="1 2">
    <name type="scientific">Rhynchosporium secalis</name>
    <name type="common">Barley scald fungus</name>
    <dbReference type="NCBI Taxonomy" id="38038"/>
    <lineage>
        <taxon>Eukaryota</taxon>
        <taxon>Fungi</taxon>
        <taxon>Dikarya</taxon>
        <taxon>Ascomycota</taxon>
        <taxon>Pezizomycotina</taxon>
        <taxon>Leotiomycetes</taxon>
        <taxon>Helotiales</taxon>
        <taxon>Ploettnerulaceae</taxon>
        <taxon>Rhynchosporium</taxon>
    </lineage>
</organism>
<dbReference type="AlphaFoldDB" id="A0A1E1MIM7"/>
<reference evidence="2" key="1">
    <citation type="submission" date="2016-03" db="EMBL/GenBank/DDBJ databases">
        <authorList>
            <person name="Guldener U."/>
        </authorList>
    </citation>
    <scope>NUCLEOTIDE SEQUENCE [LARGE SCALE GENOMIC DNA]</scope>
</reference>
<evidence type="ECO:0000313" key="1">
    <source>
        <dbReference type="EMBL" id="CZT48933.1"/>
    </source>
</evidence>
<evidence type="ECO:0000313" key="2">
    <source>
        <dbReference type="Proteomes" id="UP000177625"/>
    </source>
</evidence>
<sequence>MPNRSPHPPFSETYVLPRTKYGLPVTLDMFEDNSFVNDNEDHKSRWWEKVWAEEEARQRREQQERQARGLSLEIDRTQQYHATTDEELKGYIIWQQESEALEREQARERRLQRAAREAESIMEAPKRKRGERIIVKMELSPKRGTEERKRVTPWEFEDEVLEEVEDGIVTVMELDTHEHKYSAGDQDKMGTVTGMGDQEHRLMEWFKTVRKSLRETQTLGIRLGIGNNGESTGGVKVFETWIYPSVQELEHEFNDTDGFGDACVVMLTSSPSEIWDPGLKMRST</sequence>
<proteinExistence type="predicted"/>
<protein>
    <submittedName>
        <fullName evidence="1">Uncharacterized protein</fullName>
    </submittedName>
</protein>
<dbReference type="Proteomes" id="UP000177625">
    <property type="component" value="Unassembled WGS sequence"/>
</dbReference>
<keyword evidence="2" id="KW-1185">Reference proteome</keyword>
<dbReference type="EMBL" id="FJVC01000355">
    <property type="protein sequence ID" value="CZT48933.1"/>
    <property type="molecule type" value="Genomic_DNA"/>
</dbReference>
<name>A0A1E1MIM7_RHYSE</name>